<protein>
    <submittedName>
        <fullName evidence="4">TBC1 domain family member 14</fullName>
    </submittedName>
</protein>
<dbReference type="InterPro" id="IPR000195">
    <property type="entry name" value="Rab-GAP-TBC_dom"/>
</dbReference>
<keyword evidence="5" id="KW-1185">Reference proteome</keyword>
<dbReference type="GO" id="GO:0031410">
    <property type="term" value="C:cytoplasmic vesicle"/>
    <property type="evidence" value="ECO:0007669"/>
    <property type="project" value="UniProtKB-ARBA"/>
</dbReference>
<dbReference type="PROSITE" id="PS50086">
    <property type="entry name" value="TBC_RABGAP"/>
    <property type="match status" value="1"/>
</dbReference>
<dbReference type="InterPro" id="IPR035969">
    <property type="entry name" value="Rab-GAP_TBC_sf"/>
</dbReference>
<dbReference type="Gene3D" id="1.10.472.80">
    <property type="entry name" value="Ypt/Rab-GAP domain of gyp1p, domain 3"/>
    <property type="match status" value="1"/>
</dbReference>
<reference evidence="4" key="1">
    <citation type="submission" date="2023-03" db="EMBL/GenBank/DDBJ databases">
        <authorList>
            <person name="Steffen K."/>
            <person name="Cardenas P."/>
        </authorList>
    </citation>
    <scope>NUCLEOTIDE SEQUENCE</scope>
</reference>
<evidence type="ECO:0000256" key="2">
    <source>
        <dbReference type="SAM" id="MobiDB-lite"/>
    </source>
</evidence>
<dbReference type="Proteomes" id="UP001174909">
    <property type="component" value="Unassembled WGS sequence"/>
</dbReference>
<dbReference type="FunFam" id="1.10.8.270:FF:000008">
    <property type="entry name" value="Putative TBC1 domain family member 14"/>
    <property type="match status" value="1"/>
</dbReference>
<feature type="compositionally biased region" description="Basic residues" evidence="2">
    <location>
        <begin position="18"/>
        <end position="27"/>
    </location>
</feature>
<keyword evidence="1" id="KW-0175">Coiled coil</keyword>
<name>A0AA35QW46_GEOBA</name>
<dbReference type="GO" id="GO:0016192">
    <property type="term" value="P:vesicle-mediated transport"/>
    <property type="evidence" value="ECO:0007669"/>
    <property type="project" value="UniProtKB-ARBA"/>
</dbReference>
<proteinExistence type="predicted"/>
<dbReference type="SMART" id="SM00164">
    <property type="entry name" value="TBC"/>
    <property type="match status" value="1"/>
</dbReference>
<feature type="domain" description="Rab-GAP TBC" evidence="3">
    <location>
        <begin position="230"/>
        <end position="438"/>
    </location>
</feature>
<comment type="caution">
    <text evidence="4">The sequence shown here is derived from an EMBL/GenBank/DDBJ whole genome shotgun (WGS) entry which is preliminary data.</text>
</comment>
<feature type="region of interest" description="Disordered" evidence="2">
    <location>
        <begin position="1"/>
        <end position="96"/>
    </location>
</feature>
<organism evidence="4 5">
    <name type="scientific">Geodia barretti</name>
    <name type="common">Barrett's horny sponge</name>
    <dbReference type="NCBI Taxonomy" id="519541"/>
    <lineage>
        <taxon>Eukaryota</taxon>
        <taxon>Metazoa</taxon>
        <taxon>Porifera</taxon>
        <taxon>Demospongiae</taxon>
        <taxon>Heteroscleromorpha</taxon>
        <taxon>Tetractinellida</taxon>
        <taxon>Astrophorina</taxon>
        <taxon>Geodiidae</taxon>
        <taxon>Geodia</taxon>
    </lineage>
</organism>
<evidence type="ECO:0000259" key="3">
    <source>
        <dbReference type="PROSITE" id="PS50086"/>
    </source>
</evidence>
<dbReference type="GO" id="GO:0031267">
    <property type="term" value="F:small GTPase binding"/>
    <property type="evidence" value="ECO:0007669"/>
    <property type="project" value="TreeGrafter"/>
</dbReference>
<accession>A0AA35QW46</accession>
<gene>
    <name evidence="4" type="ORF">GBAR_LOCUS1252</name>
</gene>
<dbReference type="AlphaFoldDB" id="A0AA35QW46"/>
<dbReference type="PANTHER" id="PTHR47219">
    <property type="entry name" value="RAB GTPASE-ACTIVATING PROTEIN 1-LIKE"/>
    <property type="match status" value="1"/>
</dbReference>
<sequence>MEDLAVPEEEEASPFRKIGTKKLRKMKDKAEKKVMREEEEQESLRLRAEGERRRRATERSTRSTEATREAFTVEEEGSRVRGGGGEARGVQDSSDCHTEGEKWCRVENLAVAFTSKLNKNKLSYVGSVDARSQGMLAASSTTGLILQGRPRTLPAKSAAEVKRHQKLYEEMVAGARRKELQKAKETIEKEKQRRQRDKMVTDSLLVWQKVLPNWENMKSSKRVRDLWWLGLPPGIRGEVWKRTIGNDLNISPELYQISLSRCRERLAAVQSRSRADSSGSLRGINREQSVEVIHLDVLRTFPTLGFFQEGGPYNQMLHDVLGAYACYRPDVGYVQGMSFLAAVLLLNMDASDAFSCFANLLNRSSYLAFFRVDHGLMRPYFSAFTSLLQEHLPRLHEHFTRLEFSPEYYLIEWIFTMYTRTFPLDVACRVWDLFCRDGDCFLFRTALGVLRLFQNEVMERHTIEEVGQFLGHLPDFVDGDTLFQNISTINLTAKRFSQCLQQHSSSSSS</sequence>
<evidence type="ECO:0000313" key="4">
    <source>
        <dbReference type="EMBL" id="CAI7993418.1"/>
    </source>
</evidence>
<dbReference type="InterPro" id="IPR050302">
    <property type="entry name" value="Rab_GAP_TBC_domain"/>
</dbReference>
<dbReference type="PANTHER" id="PTHR47219:SF15">
    <property type="entry name" value="TBC1 DOMAIN FAMILY MEMBER 12 ISOFORM X1"/>
    <property type="match status" value="1"/>
</dbReference>
<evidence type="ECO:0000313" key="5">
    <source>
        <dbReference type="Proteomes" id="UP001174909"/>
    </source>
</evidence>
<dbReference type="Pfam" id="PF00566">
    <property type="entry name" value="RabGAP-TBC"/>
    <property type="match status" value="1"/>
</dbReference>
<feature type="compositionally biased region" description="Basic and acidic residues" evidence="2">
    <location>
        <begin position="28"/>
        <end position="68"/>
    </location>
</feature>
<dbReference type="SUPFAM" id="SSF47923">
    <property type="entry name" value="Ypt/Rab-GAP domain of gyp1p"/>
    <property type="match status" value="2"/>
</dbReference>
<dbReference type="FunFam" id="1.10.472.80:FF:000006">
    <property type="entry name" value="TBC1 domain family member 14"/>
    <property type="match status" value="1"/>
</dbReference>
<dbReference type="GO" id="GO:0005773">
    <property type="term" value="C:vacuole"/>
    <property type="evidence" value="ECO:0007669"/>
    <property type="project" value="UniProtKB-ARBA"/>
</dbReference>
<feature type="coiled-coil region" evidence="1">
    <location>
        <begin position="173"/>
        <end position="200"/>
    </location>
</feature>
<dbReference type="Gene3D" id="1.10.10.750">
    <property type="entry name" value="Ypt/Rab-GAP domain of gyp1p, domain 1"/>
    <property type="match status" value="1"/>
</dbReference>
<feature type="compositionally biased region" description="Acidic residues" evidence="2">
    <location>
        <begin position="1"/>
        <end position="12"/>
    </location>
</feature>
<dbReference type="EMBL" id="CASHTH010000187">
    <property type="protein sequence ID" value="CAI7993418.1"/>
    <property type="molecule type" value="Genomic_DNA"/>
</dbReference>
<dbReference type="Gene3D" id="1.10.8.270">
    <property type="entry name" value="putative rabgap domain of human tbc1 domain family member 14 like domains"/>
    <property type="match status" value="1"/>
</dbReference>
<evidence type="ECO:0000256" key="1">
    <source>
        <dbReference type="SAM" id="Coils"/>
    </source>
</evidence>
<dbReference type="GO" id="GO:0005096">
    <property type="term" value="F:GTPase activator activity"/>
    <property type="evidence" value="ECO:0007669"/>
    <property type="project" value="TreeGrafter"/>
</dbReference>